<dbReference type="SUPFAM" id="SSF46955">
    <property type="entry name" value="Putative DNA-binding domain"/>
    <property type="match status" value="1"/>
</dbReference>
<dbReference type="RefSeq" id="WP_272141637.1">
    <property type="nucleotide sequence ID" value="NZ_JAQNDM010000002.1"/>
</dbReference>
<dbReference type="EMBL" id="JAQNDM010000002">
    <property type="protein sequence ID" value="MDC0711653.1"/>
    <property type="molecule type" value="Genomic_DNA"/>
</dbReference>
<protein>
    <submittedName>
        <fullName evidence="2">Helix-turn-helix domain-containing protein</fullName>
    </submittedName>
</protein>
<dbReference type="InterPro" id="IPR010093">
    <property type="entry name" value="SinI_DNA-bd"/>
</dbReference>
<reference evidence="2 3" key="1">
    <citation type="submission" date="2022-11" db="EMBL/GenBank/DDBJ databases">
        <title>Minimal conservation of predation-associated metabolite biosynthetic gene clusters underscores biosynthetic potential of Myxococcota including descriptions for ten novel species: Archangium lansinium sp. nov., Myxococcus landrumus sp. nov., Nannocystis bai.</title>
        <authorList>
            <person name="Ahearne A."/>
            <person name="Stevens C."/>
            <person name="Dowd S."/>
        </authorList>
    </citation>
    <scope>NUCLEOTIDE SEQUENCE [LARGE SCALE GENOMIC DNA]</scope>
    <source>
        <strain evidence="2 3">NCWAL01</strain>
    </source>
</reference>
<sequence length="167" mass="18735">MTSPTDVLSPLGTPRVSEPVSVRDAALSQVQQLAQLITQELRGHENQPLFSLLGPRHESMPLPTDVLHLLQQLLAILASGDAVTVVPVHKELTTQQAANLLNVSRQYLVQLLDEGKIPFRRTGSHRRIYSKDVLEYRARRKPDRRAQLDAMIQETQEAGGYPEFEQP</sequence>
<dbReference type="Proteomes" id="UP001221838">
    <property type="component" value="Unassembled WGS sequence"/>
</dbReference>
<dbReference type="NCBIfam" id="TIGR01764">
    <property type="entry name" value="excise"/>
    <property type="match status" value="1"/>
</dbReference>
<proteinExistence type="predicted"/>
<accession>A0ABT5DDF6</accession>
<organism evidence="2 3">
    <name type="scientific">Stigmatella ashevillensis</name>
    <dbReference type="NCBI Taxonomy" id="2995309"/>
    <lineage>
        <taxon>Bacteria</taxon>
        <taxon>Pseudomonadati</taxon>
        <taxon>Myxococcota</taxon>
        <taxon>Myxococcia</taxon>
        <taxon>Myxococcales</taxon>
        <taxon>Cystobacterineae</taxon>
        <taxon>Archangiaceae</taxon>
        <taxon>Stigmatella</taxon>
    </lineage>
</organism>
<dbReference type="InterPro" id="IPR041657">
    <property type="entry name" value="HTH_17"/>
</dbReference>
<evidence type="ECO:0000259" key="1">
    <source>
        <dbReference type="Pfam" id="PF12728"/>
    </source>
</evidence>
<name>A0ABT5DDF6_9BACT</name>
<comment type="caution">
    <text evidence="2">The sequence shown here is derived from an EMBL/GenBank/DDBJ whole genome shotgun (WGS) entry which is preliminary data.</text>
</comment>
<keyword evidence="3" id="KW-1185">Reference proteome</keyword>
<feature type="domain" description="Helix-turn-helix" evidence="1">
    <location>
        <begin position="92"/>
        <end position="140"/>
    </location>
</feature>
<dbReference type="InterPro" id="IPR009061">
    <property type="entry name" value="DNA-bd_dom_put_sf"/>
</dbReference>
<dbReference type="Gene3D" id="1.10.1660.10">
    <property type="match status" value="1"/>
</dbReference>
<evidence type="ECO:0000313" key="2">
    <source>
        <dbReference type="EMBL" id="MDC0711653.1"/>
    </source>
</evidence>
<dbReference type="Pfam" id="PF12728">
    <property type="entry name" value="HTH_17"/>
    <property type="match status" value="1"/>
</dbReference>
<evidence type="ECO:0000313" key="3">
    <source>
        <dbReference type="Proteomes" id="UP001221838"/>
    </source>
</evidence>
<gene>
    <name evidence="2" type="ORF">POL68_24505</name>
</gene>